<evidence type="ECO:0000313" key="1">
    <source>
        <dbReference type="EMBL" id="GAH81636.1"/>
    </source>
</evidence>
<reference evidence="1" key="1">
    <citation type="journal article" date="2014" name="Front. Microbiol.">
        <title>High frequency of phylogenetically diverse reductive dehalogenase-homologous genes in deep subseafloor sedimentary metagenomes.</title>
        <authorList>
            <person name="Kawai M."/>
            <person name="Futagami T."/>
            <person name="Toyoda A."/>
            <person name="Takaki Y."/>
            <person name="Nishi S."/>
            <person name="Hori S."/>
            <person name="Arai W."/>
            <person name="Tsubouchi T."/>
            <person name="Morono Y."/>
            <person name="Uchiyama I."/>
            <person name="Ito T."/>
            <person name="Fujiyama A."/>
            <person name="Inagaki F."/>
            <person name="Takami H."/>
        </authorList>
    </citation>
    <scope>NUCLEOTIDE SEQUENCE</scope>
    <source>
        <strain evidence="1">Expedition CK06-06</strain>
    </source>
</reference>
<dbReference type="EMBL" id="BARU01035532">
    <property type="protein sequence ID" value="GAH81636.1"/>
    <property type="molecule type" value="Genomic_DNA"/>
</dbReference>
<feature type="non-terminal residue" evidence="1">
    <location>
        <position position="30"/>
    </location>
</feature>
<dbReference type="AlphaFoldDB" id="X1IGV3"/>
<name>X1IGV3_9ZZZZ</name>
<protein>
    <submittedName>
        <fullName evidence="1">Uncharacterized protein</fullName>
    </submittedName>
</protein>
<accession>X1IGV3</accession>
<gene>
    <name evidence="1" type="ORF">S03H2_55605</name>
</gene>
<organism evidence="1">
    <name type="scientific">marine sediment metagenome</name>
    <dbReference type="NCBI Taxonomy" id="412755"/>
    <lineage>
        <taxon>unclassified sequences</taxon>
        <taxon>metagenomes</taxon>
        <taxon>ecological metagenomes</taxon>
    </lineage>
</organism>
<sequence length="30" mass="3596">MDKERQQILILPTLITQQCECCGKWMDQKD</sequence>
<comment type="caution">
    <text evidence="1">The sequence shown here is derived from an EMBL/GenBank/DDBJ whole genome shotgun (WGS) entry which is preliminary data.</text>
</comment>
<proteinExistence type="predicted"/>